<dbReference type="PANTHER" id="PTHR13504">
    <property type="entry name" value="FIDO DOMAIN-CONTAINING PROTEIN DDB_G0283145"/>
    <property type="match status" value="1"/>
</dbReference>
<accession>M5SH97</accession>
<keyword evidence="1" id="KW-0547">Nucleotide-binding</keyword>
<sequence>MGVVNAGRDKRMRLGSSGKDDATPFDGSGLKMKSIKTRHELNEVEFSSILRVTEKYLLTKPSRKIAPFNFDWLLGLHREMLGSIWSWAGEIRSTEKSIGVSPSIIAAELGVIAMEADKRQDERGALVIATAAEFHHRAVWVRPFEDGNGRWARLLANIWLMQHDQPATLWPATDLRNTASPIRDEYIAAIKQADVRNYGPLIDLHHRFSE</sequence>
<organism evidence="4 5">
    <name type="scientific">Rhodopirellula europaea SH398</name>
    <dbReference type="NCBI Taxonomy" id="1263868"/>
    <lineage>
        <taxon>Bacteria</taxon>
        <taxon>Pseudomonadati</taxon>
        <taxon>Planctomycetota</taxon>
        <taxon>Planctomycetia</taxon>
        <taxon>Pirellulales</taxon>
        <taxon>Pirellulaceae</taxon>
        <taxon>Rhodopirellula</taxon>
    </lineage>
</organism>
<evidence type="ECO:0000256" key="2">
    <source>
        <dbReference type="SAM" id="MobiDB-lite"/>
    </source>
</evidence>
<dbReference type="GO" id="GO:0005524">
    <property type="term" value="F:ATP binding"/>
    <property type="evidence" value="ECO:0007669"/>
    <property type="project" value="UniProtKB-KW"/>
</dbReference>
<evidence type="ECO:0000256" key="1">
    <source>
        <dbReference type="PIRSR" id="PIRSR640198-2"/>
    </source>
</evidence>
<name>M5SH97_9BACT</name>
<dbReference type="Pfam" id="PF02661">
    <property type="entry name" value="Fic"/>
    <property type="match status" value="1"/>
</dbReference>
<evidence type="ECO:0000313" key="4">
    <source>
        <dbReference type="EMBL" id="EMI25574.1"/>
    </source>
</evidence>
<protein>
    <submittedName>
        <fullName evidence="4">Mobile mystery protein B</fullName>
    </submittedName>
</protein>
<dbReference type="EMBL" id="ANOF01000123">
    <property type="protein sequence ID" value="EMI25574.1"/>
    <property type="molecule type" value="Genomic_DNA"/>
</dbReference>
<dbReference type="STRING" id="1263868.RESH_03787"/>
<dbReference type="InterPro" id="IPR040198">
    <property type="entry name" value="Fido_containing"/>
</dbReference>
<dbReference type="SUPFAM" id="SSF140931">
    <property type="entry name" value="Fic-like"/>
    <property type="match status" value="1"/>
</dbReference>
<evidence type="ECO:0000313" key="5">
    <source>
        <dbReference type="Proteomes" id="UP000011996"/>
    </source>
</evidence>
<dbReference type="InterPro" id="IPR003812">
    <property type="entry name" value="Fido"/>
</dbReference>
<keyword evidence="1" id="KW-0067">ATP-binding</keyword>
<dbReference type="Proteomes" id="UP000011996">
    <property type="component" value="Unassembled WGS sequence"/>
</dbReference>
<comment type="caution">
    <text evidence="4">The sequence shown here is derived from an EMBL/GenBank/DDBJ whole genome shotgun (WGS) entry which is preliminary data.</text>
</comment>
<dbReference type="PROSITE" id="PS51459">
    <property type="entry name" value="FIDO"/>
    <property type="match status" value="1"/>
</dbReference>
<gene>
    <name evidence="4" type="ORF">RESH_03787</name>
</gene>
<dbReference type="PANTHER" id="PTHR13504:SF39">
    <property type="entry name" value="CELL FILAMENTATION PROTEIN"/>
    <property type="match status" value="1"/>
</dbReference>
<dbReference type="Gene3D" id="1.10.3290.10">
    <property type="entry name" value="Fido-like domain"/>
    <property type="match status" value="1"/>
</dbReference>
<dbReference type="AlphaFoldDB" id="M5SH97"/>
<dbReference type="InterPro" id="IPR036597">
    <property type="entry name" value="Fido-like_dom_sf"/>
</dbReference>
<reference evidence="4 5" key="1">
    <citation type="journal article" date="2013" name="Mar. Genomics">
        <title>Expression of sulfatases in Rhodopirellula baltica and the diversity of sulfatases in the genus Rhodopirellula.</title>
        <authorList>
            <person name="Wegner C.E."/>
            <person name="Richter-Heitmann T."/>
            <person name="Klindworth A."/>
            <person name="Klockow C."/>
            <person name="Richter M."/>
            <person name="Achstetter T."/>
            <person name="Glockner F.O."/>
            <person name="Harder J."/>
        </authorList>
    </citation>
    <scope>NUCLEOTIDE SEQUENCE [LARGE SCALE GENOMIC DNA]</scope>
    <source>
        <strain evidence="4 5">SH398</strain>
    </source>
</reference>
<feature type="domain" description="Fido" evidence="3">
    <location>
        <begin position="68"/>
        <end position="207"/>
    </location>
</feature>
<proteinExistence type="predicted"/>
<dbReference type="PATRIC" id="fig|1263868.3.peg.4082"/>
<feature type="region of interest" description="Disordered" evidence="2">
    <location>
        <begin position="1"/>
        <end position="26"/>
    </location>
</feature>
<dbReference type="OrthoDB" id="9813719at2"/>
<feature type="binding site" evidence="1">
    <location>
        <begin position="146"/>
        <end position="153"/>
    </location>
    <ligand>
        <name>ATP</name>
        <dbReference type="ChEBI" id="CHEBI:30616"/>
    </ligand>
</feature>
<evidence type="ECO:0000259" key="3">
    <source>
        <dbReference type="PROSITE" id="PS51459"/>
    </source>
</evidence>